<name>A0AC61QSB5_9BACT</name>
<dbReference type="Proteomes" id="UP000308886">
    <property type="component" value="Unassembled WGS sequence"/>
</dbReference>
<evidence type="ECO:0000313" key="1">
    <source>
        <dbReference type="EMBL" id="TGX83331.1"/>
    </source>
</evidence>
<reference evidence="1" key="1">
    <citation type="submission" date="2019-04" db="EMBL/GenBank/DDBJ databases">
        <title>Microbes associate with the intestines of laboratory mice.</title>
        <authorList>
            <person name="Navarre W."/>
            <person name="Wong E."/>
            <person name="Huang K."/>
            <person name="Tropini C."/>
            <person name="Ng K."/>
            <person name="Yu B."/>
        </authorList>
    </citation>
    <scope>NUCLEOTIDE SEQUENCE</scope>
    <source>
        <strain evidence="1">NM73_A23</strain>
    </source>
</reference>
<gene>
    <name evidence="1" type="ORF">E5358_03490</name>
</gene>
<evidence type="ECO:0000313" key="2">
    <source>
        <dbReference type="Proteomes" id="UP000308886"/>
    </source>
</evidence>
<protein>
    <submittedName>
        <fullName evidence="1">SusC/RagA family TonB-linked outer membrane protein</fullName>
    </submittedName>
</protein>
<sequence length="903" mass="101734">MKKRHIILSLCLCLFPMAQCQQAKAQQTTHQQGTTVTVTGTVLDEAGESIIGATVHVVGNPKINTVTDFEGKFKLNVAAKSKIRISYLGCTPVTLSKFEPNMKITMKEDENLLDAVVVVGYGALKQKNVTGSIEVINPEELHDLNVSSLSEALVGLSPSIHVSMPGTGRPGEQASVTIRQARDAVALVPTGTDAGGQPIGGDNNAAPLYVIDEFVSTEDDFNNLDIDEVESIAILKDASAAVYGAYGAYGVILVKTKRGQIGTPKISYTGQFGFQDAVRHADMLNGQQYGYIYNAARRAKAVQDNSSVDMLQDYFQADELAAMRNTNYNLLDEYWKSALTQKHGINVSGGNEKVTYFGGVTYQTQDGNIGKLDYDRWNYRAGLNAKVAKFFTANLSVSGDALSKNTHLGKSEEDYEYMMKNPSYVPDEINGYPIYHSGMKNNPAYENFYNYKSLNRSRNNREQRDNSMTIQASLEHDFSWFKPLKGLRAKLTYSKNVNNSKRNDIKMENVVYRMINRGGSGKHLYITDPAAIIDNDPLVDYDEVTLERFPYVAFENFQKRTLNEGSKSYLSRTMSTSNSYQLNFMLMYMRDFGKHHVSGTFSIERGESESEDVEAKGTHPLSFTDGQSNSLSDDSEKAVQWGRQEGGSLAYIGRINYAYADKYLFEFLIRSQASTKFSPKNYWGAFPSVSAGWVMSEEPWFNKEKLKIDYLKFRASLGIMGRDNVEAWRWLQLYSYNEYGSAIFGTNPSLIASRSFQLPEKSGTNPDLHWDKNIKTNFGVDMRFLDNRLSLTFDAYYDWAREMFDYPSATVLPGTVGIYAAPENFGRMDMWGAEIQIGWRQRFNKDLVMNFKLGTGYDDNKVLETSWAKDPYFTDKVYGQRVDRRLWGLSCIGMFRTYQQIEE</sequence>
<comment type="caution">
    <text evidence="1">The sequence shown here is derived from an EMBL/GenBank/DDBJ whole genome shotgun (WGS) entry which is preliminary data.</text>
</comment>
<dbReference type="EMBL" id="SRZC01000004">
    <property type="protein sequence ID" value="TGX83331.1"/>
    <property type="molecule type" value="Genomic_DNA"/>
</dbReference>
<accession>A0AC61QSB5</accession>
<keyword evidence="2" id="KW-1185">Reference proteome</keyword>
<proteinExistence type="predicted"/>
<organism evidence="1 2">
    <name type="scientific">Palleniella muris</name>
    <dbReference type="NCBI Taxonomy" id="3038145"/>
    <lineage>
        <taxon>Bacteria</taxon>
        <taxon>Pseudomonadati</taxon>
        <taxon>Bacteroidota</taxon>
        <taxon>Bacteroidia</taxon>
        <taxon>Bacteroidales</taxon>
        <taxon>Prevotellaceae</taxon>
        <taxon>Palleniella</taxon>
    </lineage>
</organism>